<dbReference type="PANTHER" id="PTHR47893">
    <property type="entry name" value="REGULATORY PROTEIN PCHR"/>
    <property type="match status" value="1"/>
</dbReference>
<accession>A0A9X3I796</accession>
<dbReference type="GO" id="GO:0043565">
    <property type="term" value="F:sequence-specific DNA binding"/>
    <property type="evidence" value="ECO:0007669"/>
    <property type="project" value="InterPro"/>
</dbReference>
<dbReference type="Proteomes" id="UP001142592">
    <property type="component" value="Unassembled WGS sequence"/>
</dbReference>
<proteinExistence type="predicted"/>
<keyword evidence="1" id="KW-0805">Transcription regulation</keyword>
<dbReference type="PANTHER" id="PTHR47893:SF1">
    <property type="entry name" value="REGULATORY PROTEIN PCHR"/>
    <property type="match status" value="1"/>
</dbReference>
<keyword evidence="2" id="KW-0804">Transcription</keyword>
<comment type="caution">
    <text evidence="4">The sequence shown here is derived from an EMBL/GenBank/DDBJ whole genome shotgun (WGS) entry which is preliminary data.</text>
</comment>
<dbReference type="RefSeq" id="WP_010599572.1">
    <property type="nucleotide sequence ID" value="NZ_JAPJUH010000001.1"/>
</dbReference>
<dbReference type="PROSITE" id="PS01124">
    <property type="entry name" value="HTH_ARAC_FAMILY_2"/>
    <property type="match status" value="1"/>
</dbReference>
<sequence>MTQSEEIVTQKGVSQKALESVFLYNRDMEVSYRSYISDPKKLEIRLSHPDASQLVTFQMIFVLQGTVRLNQSGGGDYYKQINQHQHNIYRTCFKSSQMLVDAADDVICINISPAFVDRFLPGDHIAYQRLWLEDQSKNPFPLSEVNMQISPEISAILQRLGNAKHSAFSDQLLLESKAIELFALQILQFEQMQMNKAEPKLKALEVERMHQAREILIAQTGNQLSLRALAHLVGTNEFNLKRDFKAVFGKTVYAYLNQHKMEQAKTMLMEEDITVAETSKKMGYKHATHFTNAFKKYFGFLPNKIKTGKLSMLLFLEDFVAFLESFNSIAI</sequence>
<keyword evidence="5" id="KW-1185">Reference proteome</keyword>
<dbReference type="SMART" id="SM00342">
    <property type="entry name" value="HTH_ARAC"/>
    <property type="match status" value="1"/>
</dbReference>
<evidence type="ECO:0000313" key="5">
    <source>
        <dbReference type="Proteomes" id="UP001142592"/>
    </source>
</evidence>
<reference evidence="4" key="1">
    <citation type="submission" date="2022-11" db="EMBL/GenBank/DDBJ databases">
        <authorList>
            <person name="Graham C."/>
            <person name="Newman J.D."/>
        </authorList>
    </citation>
    <scope>NUCLEOTIDE SEQUENCE</scope>
    <source>
        <strain evidence="4">DSM 19486</strain>
    </source>
</reference>
<dbReference type="AlphaFoldDB" id="A0A9X3I796"/>
<dbReference type="Pfam" id="PF12833">
    <property type="entry name" value="HTH_18"/>
    <property type="match status" value="1"/>
</dbReference>
<protein>
    <submittedName>
        <fullName evidence="4">AraC family transcriptional regulator</fullName>
    </submittedName>
</protein>
<evidence type="ECO:0000256" key="1">
    <source>
        <dbReference type="ARBA" id="ARBA00023015"/>
    </source>
</evidence>
<evidence type="ECO:0000256" key="2">
    <source>
        <dbReference type="ARBA" id="ARBA00023163"/>
    </source>
</evidence>
<dbReference type="EMBL" id="JAPJUH010000001">
    <property type="protein sequence ID" value="MCX3263532.1"/>
    <property type="molecule type" value="Genomic_DNA"/>
</dbReference>
<dbReference type="Gene3D" id="1.10.10.60">
    <property type="entry name" value="Homeodomain-like"/>
    <property type="match status" value="2"/>
</dbReference>
<dbReference type="InterPro" id="IPR009057">
    <property type="entry name" value="Homeodomain-like_sf"/>
</dbReference>
<dbReference type="InterPro" id="IPR053142">
    <property type="entry name" value="PchR_regulatory_protein"/>
</dbReference>
<dbReference type="InterPro" id="IPR018060">
    <property type="entry name" value="HTH_AraC"/>
</dbReference>
<feature type="domain" description="HTH araC/xylS-type" evidence="3">
    <location>
        <begin position="210"/>
        <end position="308"/>
    </location>
</feature>
<organism evidence="4 5">
    <name type="scientific">Pedobacter agri</name>
    <dbReference type="NCBI Taxonomy" id="454586"/>
    <lineage>
        <taxon>Bacteria</taxon>
        <taxon>Pseudomonadati</taxon>
        <taxon>Bacteroidota</taxon>
        <taxon>Sphingobacteriia</taxon>
        <taxon>Sphingobacteriales</taxon>
        <taxon>Sphingobacteriaceae</taxon>
        <taxon>Pedobacter</taxon>
    </lineage>
</organism>
<dbReference type="GO" id="GO:0003700">
    <property type="term" value="F:DNA-binding transcription factor activity"/>
    <property type="evidence" value="ECO:0007669"/>
    <property type="project" value="InterPro"/>
</dbReference>
<evidence type="ECO:0000313" key="4">
    <source>
        <dbReference type="EMBL" id="MCX3263532.1"/>
    </source>
</evidence>
<name>A0A9X3I796_9SPHI</name>
<dbReference type="SUPFAM" id="SSF46689">
    <property type="entry name" value="Homeodomain-like"/>
    <property type="match status" value="2"/>
</dbReference>
<gene>
    <name evidence="4" type="ORF">OQZ29_02190</name>
</gene>
<evidence type="ECO:0000259" key="3">
    <source>
        <dbReference type="PROSITE" id="PS01124"/>
    </source>
</evidence>